<evidence type="ECO:0000256" key="3">
    <source>
        <dbReference type="ARBA" id="ARBA00021783"/>
    </source>
</evidence>
<dbReference type="GO" id="GO:0051536">
    <property type="term" value="F:iron-sulfur cluster binding"/>
    <property type="evidence" value="ECO:0007669"/>
    <property type="project" value="UniProtKB-KW"/>
</dbReference>
<dbReference type="EMBL" id="MK500398">
    <property type="protein sequence ID" value="QBK88781.1"/>
    <property type="molecule type" value="Genomic_DNA"/>
</dbReference>
<dbReference type="PANTHER" id="PTHR11601:SF34">
    <property type="entry name" value="CYSTEINE DESULFURASE"/>
    <property type="match status" value="1"/>
</dbReference>
<keyword evidence="8" id="KW-0411">Iron-sulfur</keyword>
<gene>
    <name evidence="10" type="ORF">LCMiAC01_04630</name>
</gene>
<evidence type="ECO:0000256" key="6">
    <source>
        <dbReference type="ARBA" id="ARBA00022898"/>
    </source>
</evidence>
<dbReference type="Gene3D" id="3.40.640.10">
    <property type="entry name" value="Type I PLP-dependent aspartate aminotransferase-like (Major domain)"/>
    <property type="match status" value="1"/>
</dbReference>
<dbReference type="PIRSF" id="PIRSF005572">
    <property type="entry name" value="NifS"/>
    <property type="match status" value="1"/>
</dbReference>
<name>A0A481Z0T9_9VIRU</name>
<reference evidence="10" key="1">
    <citation type="journal article" date="2019" name="MBio">
        <title>Virus Genomes from Deep Sea Sediments Expand the Ocean Megavirome and Support Independent Origins of Viral Gigantism.</title>
        <authorList>
            <person name="Backstrom D."/>
            <person name="Yutin N."/>
            <person name="Jorgensen S.L."/>
            <person name="Dharamshi J."/>
            <person name="Homa F."/>
            <person name="Zaremba-Niedwiedzka K."/>
            <person name="Spang A."/>
            <person name="Wolf Y.I."/>
            <person name="Koonin E.V."/>
            <person name="Ettema T.J."/>
        </authorList>
    </citation>
    <scope>NUCLEOTIDE SEQUENCE</scope>
</reference>
<sequence>MINIYYLTGNVAKKKLTGEDIYYFDNNSTTLIYDDDVKNGIMEWISCGNPSNTLHDLGVNARNKINQCRHMIARDLQIYPSELYFTSGATESNNVVIQGVIKYYLEKNKPFTAITSSFEHPSVLNIFRYYDKFPNVNVMYVSPCIDQNDPDYGRIKPSDVEKTIKKSNNVVLISIMHANNETGAIQDVRKIGQIAKKHNIFFHSDITQSFGKFIIHPKKCNLSSVCFSGHKFHGPKGVGGLYINEEYSDILNLCYGGAQEYHKRPGTENVANIVGMSVALKKVHKDRKNKNKKLMKMKRYIIDNLSKNIEIQIIGPDSKYCLPNTIFIIIPELKMCNKDFVKKLNERGIYISVGSACHTNSKSVSHVMKSMNIDNDNIQKIIRISLSDHNTIRECEYLVKNMLDILKTTPDTGF</sequence>
<evidence type="ECO:0000256" key="8">
    <source>
        <dbReference type="ARBA" id="ARBA00023014"/>
    </source>
</evidence>
<dbReference type="InterPro" id="IPR015421">
    <property type="entry name" value="PyrdxlP-dep_Trfase_major"/>
</dbReference>
<accession>A0A481Z0T9</accession>
<evidence type="ECO:0000256" key="5">
    <source>
        <dbReference type="ARBA" id="ARBA00022723"/>
    </source>
</evidence>
<organism evidence="10">
    <name type="scientific">Mimivirus LCMiAC01</name>
    <dbReference type="NCBI Taxonomy" id="2506608"/>
    <lineage>
        <taxon>Viruses</taxon>
        <taxon>Varidnaviria</taxon>
        <taxon>Bamfordvirae</taxon>
        <taxon>Nucleocytoviricota</taxon>
        <taxon>Megaviricetes</taxon>
        <taxon>Imitervirales</taxon>
        <taxon>Mimiviridae</taxon>
        <taxon>Klosneuvirinae</taxon>
    </lineage>
</organism>
<keyword evidence="5" id="KW-0479">Metal-binding</keyword>
<comment type="similarity">
    <text evidence="2">Belongs to the class-V pyridoxal-phosphate-dependent aminotransferase family. NifS/IscS subfamily.</text>
</comment>
<comment type="cofactor">
    <cofactor evidence="1">
        <name>pyridoxal 5'-phosphate</name>
        <dbReference type="ChEBI" id="CHEBI:597326"/>
    </cofactor>
</comment>
<dbReference type="Gene3D" id="3.90.1150.10">
    <property type="entry name" value="Aspartate Aminotransferase, domain 1"/>
    <property type="match status" value="1"/>
</dbReference>
<dbReference type="Gene3D" id="1.10.260.50">
    <property type="match status" value="1"/>
</dbReference>
<keyword evidence="6" id="KW-0663">Pyridoxal phosphate</keyword>
<dbReference type="InterPro" id="IPR000192">
    <property type="entry name" value="Aminotrans_V_dom"/>
</dbReference>
<dbReference type="InterPro" id="IPR015422">
    <property type="entry name" value="PyrdxlP-dep_Trfase_small"/>
</dbReference>
<keyword evidence="4 10" id="KW-0808">Transferase</keyword>
<keyword evidence="10" id="KW-0032">Aminotransferase</keyword>
<evidence type="ECO:0000256" key="4">
    <source>
        <dbReference type="ARBA" id="ARBA00022679"/>
    </source>
</evidence>
<evidence type="ECO:0000256" key="7">
    <source>
        <dbReference type="ARBA" id="ARBA00023004"/>
    </source>
</evidence>
<dbReference type="Pfam" id="PF00266">
    <property type="entry name" value="Aminotran_5"/>
    <property type="match status" value="1"/>
</dbReference>
<evidence type="ECO:0000256" key="1">
    <source>
        <dbReference type="ARBA" id="ARBA00001933"/>
    </source>
</evidence>
<dbReference type="GO" id="GO:0046872">
    <property type="term" value="F:metal ion binding"/>
    <property type="evidence" value="ECO:0007669"/>
    <property type="project" value="UniProtKB-KW"/>
</dbReference>
<dbReference type="SUPFAM" id="SSF53383">
    <property type="entry name" value="PLP-dependent transferases"/>
    <property type="match status" value="1"/>
</dbReference>
<evidence type="ECO:0000259" key="9">
    <source>
        <dbReference type="Pfam" id="PF00266"/>
    </source>
</evidence>
<proteinExistence type="inferred from homology"/>
<dbReference type="InterPro" id="IPR016454">
    <property type="entry name" value="Cysteine_dSase"/>
</dbReference>
<dbReference type="GO" id="GO:0008483">
    <property type="term" value="F:transaminase activity"/>
    <property type="evidence" value="ECO:0007669"/>
    <property type="project" value="UniProtKB-KW"/>
</dbReference>
<keyword evidence="7" id="KW-0408">Iron</keyword>
<dbReference type="InterPro" id="IPR015424">
    <property type="entry name" value="PyrdxlP-dep_Trfase"/>
</dbReference>
<evidence type="ECO:0000256" key="2">
    <source>
        <dbReference type="ARBA" id="ARBA00006490"/>
    </source>
</evidence>
<evidence type="ECO:0000313" key="10">
    <source>
        <dbReference type="EMBL" id="QBK88781.1"/>
    </source>
</evidence>
<feature type="domain" description="Aminotransferase class V" evidence="9">
    <location>
        <begin position="23"/>
        <end position="398"/>
    </location>
</feature>
<dbReference type="PANTHER" id="PTHR11601">
    <property type="entry name" value="CYSTEINE DESULFURYLASE FAMILY MEMBER"/>
    <property type="match status" value="1"/>
</dbReference>
<protein>
    <recommendedName>
        <fullName evidence="3">NifS-like protein</fullName>
    </recommendedName>
</protein>